<evidence type="ECO:0000313" key="3">
    <source>
        <dbReference type="EMBL" id="QGQ97330.1"/>
    </source>
</evidence>
<evidence type="ECO:0000256" key="1">
    <source>
        <dbReference type="ARBA" id="ARBA00006484"/>
    </source>
</evidence>
<evidence type="ECO:0000313" key="4">
    <source>
        <dbReference type="Proteomes" id="UP000426246"/>
    </source>
</evidence>
<dbReference type="AlphaFoldDB" id="A0A6B8RLY6"/>
<dbReference type="InterPro" id="IPR036291">
    <property type="entry name" value="NAD(P)-bd_dom_sf"/>
</dbReference>
<evidence type="ECO:0000256" key="2">
    <source>
        <dbReference type="ARBA" id="ARBA00023002"/>
    </source>
</evidence>
<dbReference type="PANTHER" id="PTHR24320">
    <property type="entry name" value="RETINOL DEHYDROGENASE"/>
    <property type="match status" value="1"/>
</dbReference>
<organism evidence="3 4">
    <name type="scientific">Paenibacillus psychroresistens</name>
    <dbReference type="NCBI Taxonomy" id="1778678"/>
    <lineage>
        <taxon>Bacteria</taxon>
        <taxon>Bacillati</taxon>
        <taxon>Bacillota</taxon>
        <taxon>Bacilli</taxon>
        <taxon>Bacillales</taxon>
        <taxon>Paenibacillaceae</taxon>
        <taxon>Paenibacillus</taxon>
    </lineage>
</organism>
<dbReference type="Gene3D" id="3.40.50.720">
    <property type="entry name" value="NAD(P)-binding Rossmann-like Domain"/>
    <property type="match status" value="1"/>
</dbReference>
<dbReference type="OrthoDB" id="9809821at2"/>
<dbReference type="KEGG" id="ppsc:EHS13_21790"/>
<dbReference type="EMBL" id="CP034235">
    <property type="protein sequence ID" value="QGQ97330.1"/>
    <property type="molecule type" value="Genomic_DNA"/>
</dbReference>
<keyword evidence="2" id="KW-0560">Oxidoreductase</keyword>
<dbReference type="PANTHER" id="PTHR24320:SF148">
    <property type="entry name" value="NAD(P)-BINDING ROSSMANN-FOLD SUPERFAMILY PROTEIN"/>
    <property type="match status" value="1"/>
</dbReference>
<reference evidence="4" key="1">
    <citation type="submission" date="2018-11" db="EMBL/GenBank/DDBJ databases">
        <title>Complete genome sequence of Paenibacillus sp. ML311-T8.</title>
        <authorList>
            <person name="Nam Y.-D."/>
            <person name="Kang J."/>
            <person name="Chung W.-H."/>
            <person name="Park Y.S."/>
        </authorList>
    </citation>
    <scope>NUCLEOTIDE SEQUENCE [LARGE SCALE GENOMIC DNA]</scope>
    <source>
        <strain evidence="4">ML311-T8</strain>
    </source>
</reference>
<accession>A0A6B8RLY6</accession>
<proteinExistence type="inferred from homology"/>
<dbReference type="GO" id="GO:0016491">
    <property type="term" value="F:oxidoreductase activity"/>
    <property type="evidence" value="ECO:0007669"/>
    <property type="project" value="UniProtKB-KW"/>
</dbReference>
<dbReference type="InterPro" id="IPR002347">
    <property type="entry name" value="SDR_fam"/>
</dbReference>
<keyword evidence="4" id="KW-1185">Reference proteome</keyword>
<protein>
    <submittedName>
        <fullName evidence="3">SDR family NAD(P)-dependent oxidoreductase</fullName>
    </submittedName>
</protein>
<dbReference type="Proteomes" id="UP000426246">
    <property type="component" value="Chromosome"/>
</dbReference>
<sequence length="336" mass="36422">MEVILVTYANHSTKQESIHSGFGPRTTATEALGGQDLTGKIAIITGGYSGLGLEATKVLAKAGATVIVPARSLERAHSIVGAIPGVKVESLDLMSRDSIDAFAQRFLASNRPLHILINAAAIMAVPLVRDSYGNESQFSTNHLGHFQLTARLWPALKKAENARIVTVTSRIAKLSEIDLEDPNFEHQEYEKWTAYGRSKIANALFTVEMDNKGKGDGVRAFTVHPGTIITDLARNLSDDELGAMGALNEKGERALPEFNDEFKNIEEGAASIVWCAVNRQLDGLGGVYCENSDIAEVVADDTNPFQPGLYKRAVDPDLAAKLWVLSENLIGFKFNL</sequence>
<dbReference type="SUPFAM" id="SSF51735">
    <property type="entry name" value="NAD(P)-binding Rossmann-fold domains"/>
    <property type="match status" value="1"/>
</dbReference>
<dbReference type="PRINTS" id="PR00081">
    <property type="entry name" value="GDHRDH"/>
</dbReference>
<comment type="similarity">
    <text evidence="1">Belongs to the short-chain dehydrogenases/reductases (SDR) family.</text>
</comment>
<name>A0A6B8RLY6_9BACL</name>
<gene>
    <name evidence="3" type="ORF">EHS13_21790</name>
</gene>
<dbReference type="Pfam" id="PF00106">
    <property type="entry name" value="adh_short"/>
    <property type="match status" value="1"/>
</dbReference>